<proteinExistence type="predicted"/>
<sequence>MQTVTLGDFFGHLNRDDSTLDKLQKKEVFEELRKNLPAQEQALQWKPVWNSVVDHVGKLLDIELAKIMLRAWKNYFDLSKYADTETYPPDRSYLEPLLEHTISSRHKPEIEVEIDRIISKTIAFDITVQLNLKGFTLEITGGKIMKIHTGECRGKGSIKCLDVTLLEKALGTITLPGIIDLDEGIPVE</sequence>
<gene>
    <name evidence="1" type="ORF">ENL07_08430</name>
</gene>
<evidence type="ECO:0000313" key="1">
    <source>
        <dbReference type="EMBL" id="HHE32628.1"/>
    </source>
</evidence>
<organism evidence="1">
    <name type="scientific">Chlorobaculum parvum</name>
    <dbReference type="NCBI Taxonomy" id="274539"/>
    <lineage>
        <taxon>Bacteria</taxon>
        <taxon>Pseudomonadati</taxon>
        <taxon>Chlorobiota</taxon>
        <taxon>Chlorobiia</taxon>
        <taxon>Chlorobiales</taxon>
        <taxon>Chlorobiaceae</taxon>
        <taxon>Chlorobaculum</taxon>
    </lineage>
</organism>
<dbReference type="EMBL" id="DRSQ01000174">
    <property type="protein sequence ID" value="HHE32628.1"/>
    <property type="molecule type" value="Genomic_DNA"/>
</dbReference>
<comment type="caution">
    <text evidence="1">The sequence shown here is derived from an EMBL/GenBank/DDBJ whole genome shotgun (WGS) entry which is preliminary data.</text>
</comment>
<reference evidence="1" key="1">
    <citation type="journal article" date="2020" name="mSystems">
        <title>Genome- and Community-Level Interaction Insights into Carbon Utilization and Element Cycling Functions of Hydrothermarchaeota in Hydrothermal Sediment.</title>
        <authorList>
            <person name="Zhou Z."/>
            <person name="Liu Y."/>
            <person name="Xu W."/>
            <person name="Pan J."/>
            <person name="Luo Z.H."/>
            <person name="Li M."/>
        </authorList>
    </citation>
    <scope>NUCLEOTIDE SEQUENCE [LARGE SCALE GENOMIC DNA]</scope>
    <source>
        <strain evidence="1">HyVt-633</strain>
    </source>
</reference>
<protein>
    <submittedName>
        <fullName evidence="1">Uncharacterized protein</fullName>
    </submittedName>
</protein>
<name>A0A7C5DG09_9CHLB</name>
<dbReference type="AlphaFoldDB" id="A0A7C5DG09"/>
<accession>A0A7C5DG09</accession>
<dbReference type="Proteomes" id="UP000886058">
    <property type="component" value="Unassembled WGS sequence"/>
</dbReference>